<keyword evidence="1" id="KW-0472">Membrane</keyword>
<accession>A0A9N7UND8</accession>
<evidence type="ECO:0000313" key="3">
    <source>
        <dbReference type="Proteomes" id="UP001153269"/>
    </source>
</evidence>
<organism evidence="2 3">
    <name type="scientific">Pleuronectes platessa</name>
    <name type="common">European plaice</name>
    <dbReference type="NCBI Taxonomy" id="8262"/>
    <lineage>
        <taxon>Eukaryota</taxon>
        <taxon>Metazoa</taxon>
        <taxon>Chordata</taxon>
        <taxon>Craniata</taxon>
        <taxon>Vertebrata</taxon>
        <taxon>Euteleostomi</taxon>
        <taxon>Actinopterygii</taxon>
        <taxon>Neopterygii</taxon>
        <taxon>Teleostei</taxon>
        <taxon>Neoteleostei</taxon>
        <taxon>Acanthomorphata</taxon>
        <taxon>Carangaria</taxon>
        <taxon>Pleuronectiformes</taxon>
        <taxon>Pleuronectoidei</taxon>
        <taxon>Pleuronectidae</taxon>
        <taxon>Pleuronectes</taxon>
    </lineage>
</organism>
<comment type="caution">
    <text evidence="2">The sequence shown here is derived from an EMBL/GenBank/DDBJ whole genome shotgun (WGS) entry which is preliminary data.</text>
</comment>
<dbReference type="Proteomes" id="UP001153269">
    <property type="component" value="Unassembled WGS sequence"/>
</dbReference>
<gene>
    <name evidence="2" type="ORF">PLEPLA_LOCUS21703</name>
</gene>
<dbReference type="AlphaFoldDB" id="A0A9N7UND8"/>
<dbReference type="GO" id="GO:0048489">
    <property type="term" value="P:synaptic vesicle transport"/>
    <property type="evidence" value="ECO:0007669"/>
    <property type="project" value="TreeGrafter"/>
</dbReference>
<feature type="transmembrane region" description="Helical" evidence="1">
    <location>
        <begin position="88"/>
        <end position="110"/>
    </location>
</feature>
<dbReference type="PANTHER" id="PTHR15664">
    <property type="entry name" value="C20ORF30 PROTEIN"/>
    <property type="match status" value="1"/>
</dbReference>
<dbReference type="GO" id="GO:0008021">
    <property type="term" value="C:synaptic vesicle"/>
    <property type="evidence" value="ECO:0007669"/>
    <property type="project" value="TreeGrafter"/>
</dbReference>
<dbReference type="InterPro" id="IPR044234">
    <property type="entry name" value="TMEM230"/>
</dbReference>
<dbReference type="PANTHER" id="PTHR15664:SF6">
    <property type="entry name" value="TRANSMEMBRANE PROTEIN 230"/>
    <property type="match status" value="1"/>
</dbReference>
<evidence type="ECO:0000256" key="1">
    <source>
        <dbReference type="SAM" id="Phobius"/>
    </source>
</evidence>
<proteinExistence type="predicted"/>
<protein>
    <submittedName>
        <fullName evidence="2">Uncharacterized protein</fullName>
    </submittedName>
</protein>
<keyword evidence="1" id="KW-1133">Transmembrane helix</keyword>
<keyword evidence="1" id="KW-0812">Transmembrane</keyword>
<name>A0A9N7UND8_PLEPL</name>
<evidence type="ECO:0000313" key="2">
    <source>
        <dbReference type="EMBL" id="CAB1433612.1"/>
    </source>
</evidence>
<sequence length="120" mass="13015">MEEKRLGRGGELTRLLRAAQQQQQLCNNWALGIAGGSCSYVKMKAARINMLGSAVSNAKVKYSRLAADEDGYIDLQFKKSPPKVPYKAIALAVFLFLIGSLLIIFGALLLSGTIKVEGLK</sequence>
<dbReference type="EMBL" id="CADEAL010001580">
    <property type="protein sequence ID" value="CAB1433612.1"/>
    <property type="molecule type" value="Genomic_DNA"/>
</dbReference>
<reference evidence="2" key="1">
    <citation type="submission" date="2020-03" db="EMBL/GenBank/DDBJ databases">
        <authorList>
            <person name="Weist P."/>
        </authorList>
    </citation>
    <scope>NUCLEOTIDE SEQUENCE</scope>
</reference>
<keyword evidence="3" id="KW-1185">Reference proteome</keyword>